<dbReference type="InterPro" id="IPR008948">
    <property type="entry name" value="L-Aspartase-like"/>
</dbReference>
<accession>A0A2H0KPC0</accession>
<sequence>MDRLSPFDFVELCCGGKIKLSRSEEKAVERGRAVLEEAIRSGGEYYAVNTGVGALLDRRIPPVKMLEFQENLVLSHACGVGKPLEECIVKGMMLHMILNLKSGYSGIRPETLELLVEMFNRNIIPVVPEKGSLGASGDLIPQAHIALAMIGRGRIFRMPYATCSTIEEFDRHNLRPVKLQMGEAIALLNGTSLMTSLMAFAVVYAKNLITTAHIAAAMSIAALGGNHEAFDFTPQKWNRRVYRDVSADFIRFLLSSKKQHFKDEAGIKNKRQKPYSLRCSPRVLGSFLEALCRYVWPVVSDEINNFSGNPEIFLESETVVQGRDNFHGQSLAQAADALAVVLANLSGISERRIDKLLNGSAKGLPSFLMRSSGLNTGLMIVQYTAASLVAENRFLANPASIHSLSVAAGQEDFVSMGALGARRVWEILKNAETVVAIELLCAAQALDFKRSVSDDSLVEEAHQIIRELVPHFDKDEEFGRRIENLSGFIHNRGGFLRKIGLIHWLDRYLGEQCEEKA</sequence>
<gene>
    <name evidence="1" type="ORF">COV85_04425</name>
</gene>
<dbReference type="AlphaFoldDB" id="A0A2H0KPC0"/>
<name>A0A2H0KPC0_9BACT</name>
<dbReference type="InterPro" id="IPR001106">
    <property type="entry name" value="Aromatic_Lyase"/>
</dbReference>
<dbReference type="InterPro" id="IPR024083">
    <property type="entry name" value="Fumarase/histidase_N"/>
</dbReference>
<dbReference type="Gene3D" id="1.20.200.10">
    <property type="entry name" value="Fumarase/aspartase (Central domain)"/>
    <property type="match status" value="1"/>
</dbReference>
<proteinExistence type="predicted"/>
<evidence type="ECO:0000313" key="2">
    <source>
        <dbReference type="Proteomes" id="UP000231550"/>
    </source>
</evidence>
<dbReference type="Proteomes" id="UP000231550">
    <property type="component" value="Unassembled WGS sequence"/>
</dbReference>
<dbReference type="PANTHER" id="PTHR10362">
    <property type="entry name" value="HISTIDINE AMMONIA-LYASE"/>
    <property type="match status" value="1"/>
</dbReference>
<keyword evidence="1" id="KW-0456">Lyase</keyword>
<comment type="caution">
    <text evidence="1">The sequence shown here is derived from an EMBL/GenBank/DDBJ whole genome shotgun (WGS) entry which is preliminary data.</text>
</comment>
<dbReference type="SUPFAM" id="SSF48557">
    <property type="entry name" value="L-aspartase-like"/>
    <property type="match status" value="1"/>
</dbReference>
<dbReference type="Pfam" id="PF00221">
    <property type="entry name" value="Lyase_aromatic"/>
    <property type="match status" value="1"/>
</dbReference>
<dbReference type="CDD" id="cd00332">
    <property type="entry name" value="PAL-HAL"/>
    <property type="match status" value="1"/>
</dbReference>
<evidence type="ECO:0000313" key="1">
    <source>
        <dbReference type="EMBL" id="PIQ74000.1"/>
    </source>
</evidence>
<dbReference type="EMBL" id="PCVN01000120">
    <property type="protein sequence ID" value="PIQ74000.1"/>
    <property type="molecule type" value="Genomic_DNA"/>
</dbReference>
<protein>
    <submittedName>
        <fullName evidence="1">Histidine ammonia-lyase</fullName>
    </submittedName>
</protein>
<reference evidence="1 2" key="1">
    <citation type="submission" date="2017-09" db="EMBL/GenBank/DDBJ databases">
        <title>Depth-based differentiation of microbial function through sediment-hosted aquifers and enrichment of novel symbionts in the deep terrestrial subsurface.</title>
        <authorList>
            <person name="Probst A.J."/>
            <person name="Ladd B."/>
            <person name="Jarett J.K."/>
            <person name="Geller-Mcgrath D.E."/>
            <person name="Sieber C.M."/>
            <person name="Emerson J.B."/>
            <person name="Anantharaman K."/>
            <person name="Thomas B.C."/>
            <person name="Malmstrom R."/>
            <person name="Stieglmeier M."/>
            <person name="Klingl A."/>
            <person name="Woyke T."/>
            <person name="Ryan C.M."/>
            <person name="Banfield J.F."/>
        </authorList>
    </citation>
    <scope>NUCLEOTIDE SEQUENCE [LARGE SCALE GENOMIC DNA]</scope>
    <source>
        <strain evidence="1">CG11_big_fil_rev_8_21_14_0_20_44_10</strain>
    </source>
</reference>
<dbReference type="Gene3D" id="1.10.275.10">
    <property type="entry name" value="Fumarase/aspartase (N-terminal domain)"/>
    <property type="match status" value="1"/>
</dbReference>
<organism evidence="1 2">
    <name type="scientific">Candidatus Portnoybacteria bacterium CG11_big_fil_rev_8_21_14_0_20_44_10</name>
    <dbReference type="NCBI Taxonomy" id="1974818"/>
    <lineage>
        <taxon>Bacteria</taxon>
        <taxon>Candidatus Portnoyibacteriota</taxon>
    </lineage>
</organism>
<dbReference type="GO" id="GO:0016841">
    <property type="term" value="F:ammonia-lyase activity"/>
    <property type="evidence" value="ECO:0007669"/>
    <property type="project" value="UniProtKB-ARBA"/>
</dbReference>